<organism evidence="3">
    <name type="scientific">Kitasatospora camelliae</name>
    <dbReference type="NCBI Taxonomy" id="3156397"/>
    <lineage>
        <taxon>Bacteria</taxon>
        <taxon>Bacillati</taxon>
        <taxon>Actinomycetota</taxon>
        <taxon>Actinomycetes</taxon>
        <taxon>Kitasatosporales</taxon>
        <taxon>Streptomycetaceae</taxon>
        <taxon>Kitasatospora</taxon>
    </lineage>
</organism>
<dbReference type="KEGG" id="kcm:ABWK59_18250"/>
<protein>
    <recommendedName>
        <fullName evidence="4">Lipoprotein</fullName>
    </recommendedName>
</protein>
<name>A0AAU8JWF8_9ACTN</name>
<dbReference type="EMBL" id="CP159872">
    <property type="protein sequence ID" value="XCM80716.1"/>
    <property type="molecule type" value="Genomic_DNA"/>
</dbReference>
<sequence length="198" mass="20121">MSSRKLLLAVVAATAALTLTACEGDGSDTAGAQGAPTTAAATSSAAAPSTAPTASKSTAAKPTAAKPTGGATRTADPSCAPKLSAGHKVVKVTKHATATQLFAADTVYECKMPDQGWWENGPEKTYPVAANAKAVLSDAGKKPAVPVAKLVEHLNKCLDGTKDTYQCDTGTEYEITVDGSGKVTAIEELWGPQLPSEF</sequence>
<evidence type="ECO:0008006" key="4">
    <source>
        <dbReference type="Google" id="ProtNLM"/>
    </source>
</evidence>
<dbReference type="RefSeq" id="WP_354641651.1">
    <property type="nucleotide sequence ID" value="NZ_CP159872.1"/>
</dbReference>
<feature type="compositionally biased region" description="Low complexity" evidence="1">
    <location>
        <begin position="29"/>
        <end position="75"/>
    </location>
</feature>
<proteinExistence type="predicted"/>
<reference evidence="3" key="1">
    <citation type="submission" date="2024-06" db="EMBL/GenBank/DDBJ databases">
        <title>The genome sequences of Kitasatospora sp. strain HUAS MG31.</title>
        <authorList>
            <person name="Mo P."/>
        </authorList>
    </citation>
    <scope>NUCLEOTIDE SEQUENCE</scope>
    <source>
        <strain evidence="3">HUAS MG31</strain>
    </source>
</reference>
<feature type="chain" id="PRO_5043425954" description="Lipoprotein" evidence="2">
    <location>
        <begin position="22"/>
        <end position="198"/>
    </location>
</feature>
<feature type="signal peptide" evidence="2">
    <location>
        <begin position="1"/>
        <end position="21"/>
    </location>
</feature>
<accession>A0AAU8JWF8</accession>
<evidence type="ECO:0000313" key="3">
    <source>
        <dbReference type="EMBL" id="XCM80716.1"/>
    </source>
</evidence>
<feature type="region of interest" description="Disordered" evidence="1">
    <location>
        <begin position="28"/>
        <end position="79"/>
    </location>
</feature>
<evidence type="ECO:0000256" key="1">
    <source>
        <dbReference type="SAM" id="MobiDB-lite"/>
    </source>
</evidence>
<gene>
    <name evidence="3" type="ORF">ABWK59_18250</name>
</gene>
<keyword evidence="2" id="KW-0732">Signal</keyword>
<evidence type="ECO:0000256" key="2">
    <source>
        <dbReference type="SAM" id="SignalP"/>
    </source>
</evidence>
<dbReference type="AlphaFoldDB" id="A0AAU8JWF8"/>
<dbReference type="PROSITE" id="PS51257">
    <property type="entry name" value="PROKAR_LIPOPROTEIN"/>
    <property type="match status" value="1"/>
</dbReference>